<keyword evidence="2" id="KW-0645">Protease</keyword>
<dbReference type="Pfam" id="PF02983">
    <property type="entry name" value="Pro_Al_protease"/>
    <property type="match status" value="1"/>
</dbReference>
<accession>D2K8B4</accession>
<dbReference type="InterPro" id="IPR004236">
    <property type="entry name" value="Pept_S1_alpha_lytic"/>
</dbReference>
<dbReference type="InterPro" id="IPR001316">
    <property type="entry name" value="Pept_S1A_streptogrisin"/>
</dbReference>
<feature type="chain" id="PRO_5003032406" evidence="10">
    <location>
        <begin position="29"/>
        <end position="399"/>
    </location>
</feature>
<evidence type="ECO:0000256" key="5">
    <source>
        <dbReference type="ARBA" id="ARBA00022825"/>
    </source>
</evidence>
<keyword evidence="7 9" id="KW-1015">Disulfide bond</keyword>
<organism evidence="12">
    <name type="scientific">Lysobacter sp. (strain XL1)</name>
    <dbReference type="NCBI Taxonomy" id="186334"/>
    <lineage>
        <taxon>Bacteria</taxon>
        <taxon>Pseudomonadati</taxon>
        <taxon>Pseudomonadota</taxon>
        <taxon>Gammaproteobacteria</taxon>
        <taxon>Lysobacterales</taxon>
        <taxon>Lysobacteraceae</taxon>
        <taxon>Lysobacter</taxon>
    </lineage>
</organism>
<dbReference type="BRENDA" id="3.4.21.12">
    <property type="organism ID" value="16975"/>
</dbReference>
<dbReference type="SMR" id="D2K8B4"/>
<evidence type="ECO:0000256" key="10">
    <source>
        <dbReference type="SAM" id="SignalP"/>
    </source>
</evidence>
<feature type="signal peptide" evidence="10">
    <location>
        <begin position="1"/>
        <end position="28"/>
    </location>
</feature>
<dbReference type="CDD" id="cd21112">
    <property type="entry name" value="alphaLP-like"/>
    <property type="match status" value="1"/>
</dbReference>
<evidence type="ECO:0000256" key="7">
    <source>
        <dbReference type="ARBA" id="ARBA00023157"/>
    </source>
</evidence>
<keyword evidence="6" id="KW-0865">Zymogen</keyword>
<sequence>MSVSKSNLRSRASLVAAVAALSAGSAMATDGLNPTLKLAMQRDLGLSSAQVAQMVQADRIATTQEAALRRTLGSGYAGSWVERNDDGSYRVVAATSGAQKSVAVAGVELRHVRHSLKQLNDSMAALDRDARRRVPGISKLRSGVQSWYVDPTTNSVVVSVAPGADEEAIDFVAVSGADISSIRVEEAVGTPQTTATVQGGIEYRMPLPDGRVGLCSVGFPVTKGTIKGFATAGHCAKAGQSVQISGVNVGTFTASHFPNTDRAWVTIGAAHTLLGSVTNYTGGSVAVKGSTEAAIGAAVCRSGRTTQYKCGTITAKNVTVNYGTLGTVSGLTRANNCTGRGDSGGSWITAAGQAQGLTSGGNLPAGQNDNCSVPTSQRQTYFERINPVLSQYGLALVTS</sequence>
<dbReference type="GO" id="GO:0005576">
    <property type="term" value="C:extracellular region"/>
    <property type="evidence" value="ECO:0007669"/>
    <property type="project" value="InterPro"/>
</dbReference>
<keyword evidence="5" id="KW-0720">Serine protease</keyword>
<dbReference type="PDBsum" id="5MRT"/>
<keyword evidence="13" id="KW-0002">3D-structure</keyword>
<evidence type="ECO:0000256" key="4">
    <source>
        <dbReference type="ARBA" id="ARBA00022801"/>
    </source>
</evidence>
<feature type="disulfide bond" evidence="9 13">
    <location>
        <begin position="300"/>
        <end position="310"/>
    </location>
</feature>
<evidence type="ECO:0000256" key="3">
    <source>
        <dbReference type="ARBA" id="ARBA00022729"/>
    </source>
</evidence>
<feature type="active site" description="Charge relay system" evidence="8">
    <location>
        <position position="234"/>
    </location>
</feature>
<proteinExistence type="evidence at protein level"/>
<feature type="domain" description="Peptidase S1A alpha-lytic prodomain" evidence="11">
    <location>
        <begin position="114"/>
        <end position="178"/>
    </location>
</feature>
<dbReference type="InterPro" id="IPR043504">
    <property type="entry name" value="Peptidase_S1_PA_chymotrypsin"/>
</dbReference>
<keyword evidence="3 10" id="KW-0732">Signal</keyword>
<feature type="disulfide bond" evidence="9">
    <location>
        <begin position="337"/>
        <end position="371"/>
    </location>
</feature>
<dbReference type="GO" id="GO:0004252">
    <property type="term" value="F:serine-type endopeptidase activity"/>
    <property type="evidence" value="ECO:0007669"/>
    <property type="project" value="InterPro"/>
</dbReference>
<dbReference type="PDB" id="5MRT">
    <property type="method" value="X-ray"/>
    <property type="resolution" value="1.60 A"/>
    <property type="chains" value="A/B=195-399"/>
</dbReference>
<keyword evidence="4" id="KW-0378">Hydrolase</keyword>
<evidence type="ECO:0000259" key="11">
    <source>
        <dbReference type="Pfam" id="PF02983"/>
    </source>
</evidence>
<evidence type="ECO:0000256" key="2">
    <source>
        <dbReference type="ARBA" id="ARBA00022670"/>
    </source>
</evidence>
<dbReference type="InterPro" id="IPR035070">
    <property type="entry name" value="Streptogrisin_prodomain"/>
</dbReference>
<dbReference type="InterPro" id="IPR037295">
    <property type="entry name" value="Alpha-lytic_protease_prodomain"/>
</dbReference>
<feature type="disulfide bond" evidence="9 13">
    <location>
        <begin position="215"/>
        <end position="235"/>
    </location>
</feature>
<gene>
    <name evidence="12" type="primary">alpB</name>
</gene>
<dbReference type="EMBL" id="GU188567">
    <property type="protein sequence ID" value="ACZ72925.1"/>
    <property type="molecule type" value="Genomic_DNA"/>
</dbReference>
<evidence type="ECO:0000256" key="8">
    <source>
        <dbReference type="PIRSR" id="PIRSR001134-1"/>
    </source>
</evidence>
<reference evidence="12" key="1">
    <citation type="journal article" date="2012" name="Appl. Environ. Microbiol.">
        <title>Cloning and Expression Analysis of Genes Encoding Lytic Endopeptidases L1 and L5 from Lysobacter sp. Strain XL1.</title>
        <authorList>
            <person name="Lapteva Y.S."/>
            <person name="Zolova O.E."/>
            <person name="Shlyapnikov M.G."/>
            <person name="Tsfasman I.M."/>
            <person name="Muranova T.A."/>
            <person name="Stepnaya O.A."/>
            <person name="Kulaev I.S."/>
            <person name="Granovsky I.E."/>
        </authorList>
    </citation>
    <scope>NUCLEOTIDE SEQUENCE</scope>
    <source>
        <strain evidence="12">XL1</strain>
    </source>
</reference>
<dbReference type="MEROPS" id="S01.268"/>
<protein>
    <submittedName>
        <fullName evidence="12">Lytic endopeptidase preproenzyme</fullName>
    </submittedName>
</protein>
<dbReference type="SUPFAM" id="SSF50494">
    <property type="entry name" value="Trypsin-like serine proteases"/>
    <property type="match status" value="1"/>
</dbReference>
<evidence type="ECO:0007829" key="13">
    <source>
        <dbReference type="PDB" id="5MRT"/>
    </source>
</evidence>
<dbReference type="PRINTS" id="PR00861">
    <property type="entry name" value="ALYTICPTASE"/>
</dbReference>
<evidence type="ECO:0000256" key="1">
    <source>
        <dbReference type="ARBA" id="ARBA00007664"/>
    </source>
</evidence>
<comment type="similarity">
    <text evidence="1">Belongs to the peptidase S1 family.</text>
</comment>
<feature type="active site" description="Charge relay system" evidence="8">
    <location>
        <position position="261"/>
    </location>
</feature>
<dbReference type="PIRSF" id="PIRSF001134">
    <property type="entry name" value="Streptogrisin"/>
    <property type="match status" value="1"/>
</dbReference>
<dbReference type="AlphaFoldDB" id="D2K8B4"/>
<dbReference type="Gene3D" id="3.30.300.50">
    <property type="match status" value="2"/>
</dbReference>
<dbReference type="InterPro" id="IPR009003">
    <property type="entry name" value="Peptidase_S1_PA"/>
</dbReference>
<dbReference type="SUPFAM" id="SSF54806">
    <property type="entry name" value="Alpha-lytic protease prodomain"/>
    <property type="match status" value="2"/>
</dbReference>
<dbReference type="GO" id="GO:0006508">
    <property type="term" value="P:proteolysis"/>
    <property type="evidence" value="ECO:0007669"/>
    <property type="project" value="UniProtKB-KW"/>
</dbReference>
<evidence type="ECO:0000256" key="6">
    <source>
        <dbReference type="ARBA" id="ARBA00023145"/>
    </source>
</evidence>
<dbReference type="Gene3D" id="2.40.10.10">
    <property type="entry name" value="Trypsin-like serine proteases"/>
    <property type="match status" value="2"/>
</dbReference>
<feature type="active site" description="Charge relay system" evidence="8">
    <location>
        <position position="343"/>
    </location>
</feature>
<evidence type="ECO:0000256" key="9">
    <source>
        <dbReference type="PIRSR" id="PIRSR001134-2"/>
    </source>
</evidence>
<reference evidence="13" key="2">
    <citation type="submission" date="2016-12" db="PDB data bank">
        <title>Crystal structure of L5 protease Lysobacter sp. XL1.</title>
        <authorList>
            <person name="Gabdulkhakov A."/>
            <person name="Tishchenko S."/>
            <person name="Lisov A."/>
            <person name="Leontievsky A."/>
        </authorList>
    </citation>
    <scope>X-RAY CRYSTALLOGRAPHY (1.60 ANGSTROMS) OF 195-399</scope>
    <scope>DISULFIDE BONDS</scope>
</reference>
<name>D2K8B4_LYSSX</name>
<evidence type="ECO:0000313" key="12">
    <source>
        <dbReference type="EMBL" id="ACZ72925.1"/>
    </source>
</evidence>